<dbReference type="Pfam" id="PF03572">
    <property type="entry name" value="Peptidase_S41"/>
    <property type="match status" value="1"/>
</dbReference>
<evidence type="ECO:0000256" key="1">
    <source>
        <dbReference type="ARBA" id="ARBA00009179"/>
    </source>
</evidence>
<dbReference type="CDD" id="cd07560">
    <property type="entry name" value="Peptidase_S41_CPP"/>
    <property type="match status" value="1"/>
</dbReference>
<dbReference type="Pfam" id="PF11818">
    <property type="entry name" value="DUF3340"/>
    <property type="match status" value="1"/>
</dbReference>
<feature type="signal peptide" evidence="6">
    <location>
        <begin position="1"/>
        <end position="21"/>
    </location>
</feature>
<dbReference type="InterPro" id="IPR029045">
    <property type="entry name" value="ClpP/crotonase-like_dom_sf"/>
</dbReference>
<keyword evidence="9" id="KW-1185">Reference proteome</keyword>
<dbReference type="OrthoDB" id="9812068at2"/>
<keyword evidence="4 5" id="KW-0720">Serine protease</keyword>
<feature type="domain" description="PDZ" evidence="7">
    <location>
        <begin position="246"/>
        <end position="306"/>
    </location>
</feature>
<comment type="caution">
    <text evidence="8">The sequence shown here is derived from an EMBL/GenBank/DDBJ whole genome shotgun (WGS) entry which is preliminary data.</text>
</comment>
<dbReference type="GO" id="GO:0007165">
    <property type="term" value="P:signal transduction"/>
    <property type="evidence" value="ECO:0007669"/>
    <property type="project" value="TreeGrafter"/>
</dbReference>
<evidence type="ECO:0000256" key="2">
    <source>
        <dbReference type="ARBA" id="ARBA00022670"/>
    </source>
</evidence>
<dbReference type="GO" id="GO:0006508">
    <property type="term" value="P:proteolysis"/>
    <property type="evidence" value="ECO:0007669"/>
    <property type="project" value="UniProtKB-KW"/>
</dbReference>
<evidence type="ECO:0000313" key="8">
    <source>
        <dbReference type="EMBL" id="OEY69781.1"/>
    </source>
</evidence>
<dbReference type="SMART" id="SM00228">
    <property type="entry name" value="PDZ"/>
    <property type="match status" value="1"/>
</dbReference>
<dbReference type="NCBIfam" id="NF008388">
    <property type="entry name" value="PRK11186.1"/>
    <property type="match status" value="1"/>
</dbReference>
<dbReference type="CDD" id="cd06782">
    <property type="entry name" value="cpPDZ_CPP-like"/>
    <property type="match status" value="1"/>
</dbReference>
<accession>A0A1E7Q6Q1</accession>
<dbReference type="SUPFAM" id="SSF50156">
    <property type="entry name" value="PDZ domain-like"/>
    <property type="match status" value="1"/>
</dbReference>
<dbReference type="Pfam" id="PF00595">
    <property type="entry name" value="PDZ"/>
    <property type="match status" value="1"/>
</dbReference>
<dbReference type="GO" id="GO:0008236">
    <property type="term" value="F:serine-type peptidase activity"/>
    <property type="evidence" value="ECO:0007669"/>
    <property type="project" value="UniProtKB-KW"/>
</dbReference>
<evidence type="ECO:0000313" key="9">
    <source>
        <dbReference type="Proteomes" id="UP000242258"/>
    </source>
</evidence>
<keyword evidence="6" id="KW-0732">Signal</keyword>
<proteinExistence type="inferred from homology"/>
<protein>
    <submittedName>
        <fullName evidence="8">C-terminal processing peptidase</fullName>
    </submittedName>
</protein>
<dbReference type="PANTHER" id="PTHR32060">
    <property type="entry name" value="TAIL-SPECIFIC PROTEASE"/>
    <property type="match status" value="1"/>
</dbReference>
<dbReference type="RefSeq" id="WP_070049351.1">
    <property type="nucleotide sequence ID" value="NZ_CBCSDO010000004.1"/>
</dbReference>
<name>A0A1E7Q6Q1_9GAMM</name>
<dbReference type="STRING" id="1628148.BI198_09550"/>
<dbReference type="Pfam" id="PF17804">
    <property type="entry name" value="TSP_NTD"/>
    <property type="match status" value="1"/>
</dbReference>
<gene>
    <name evidence="8" type="ORF">BI198_09550</name>
</gene>
<dbReference type="FunFam" id="3.90.226.10:FF:000090">
    <property type="entry name" value="Tail-specific protease"/>
    <property type="match status" value="1"/>
</dbReference>
<dbReference type="InterPro" id="IPR004447">
    <property type="entry name" value="Peptidase_S41A"/>
</dbReference>
<evidence type="ECO:0000256" key="3">
    <source>
        <dbReference type="ARBA" id="ARBA00022801"/>
    </source>
</evidence>
<dbReference type="SMART" id="SM00245">
    <property type="entry name" value="TSPc"/>
    <property type="match status" value="1"/>
</dbReference>
<dbReference type="Gene3D" id="3.30.750.44">
    <property type="match status" value="1"/>
</dbReference>
<dbReference type="GO" id="GO:0030288">
    <property type="term" value="C:outer membrane-bounded periplasmic space"/>
    <property type="evidence" value="ECO:0007669"/>
    <property type="project" value="TreeGrafter"/>
</dbReference>
<keyword evidence="3 5" id="KW-0378">Hydrolase</keyword>
<dbReference type="PANTHER" id="PTHR32060:SF22">
    <property type="entry name" value="CARBOXYL-TERMINAL-PROCESSING PEPTIDASE 3, CHLOROPLASTIC"/>
    <property type="match status" value="1"/>
</dbReference>
<dbReference type="EMBL" id="MKEK01000001">
    <property type="protein sequence ID" value="OEY69781.1"/>
    <property type="molecule type" value="Genomic_DNA"/>
</dbReference>
<dbReference type="AlphaFoldDB" id="A0A1E7Q6Q1"/>
<organism evidence="8 9">
    <name type="scientific">Rheinheimera salexigens</name>
    <dbReference type="NCBI Taxonomy" id="1628148"/>
    <lineage>
        <taxon>Bacteria</taxon>
        <taxon>Pseudomonadati</taxon>
        <taxon>Pseudomonadota</taxon>
        <taxon>Gammaproteobacteria</taxon>
        <taxon>Chromatiales</taxon>
        <taxon>Chromatiaceae</taxon>
        <taxon>Rheinheimera</taxon>
    </lineage>
</organism>
<dbReference type="Gene3D" id="2.30.42.10">
    <property type="match status" value="1"/>
</dbReference>
<comment type="similarity">
    <text evidence="1 5">Belongs to the peptidase S41A family.</text>
</comment>
<evidence type="ECO:0000259" key="7">
    <source>
        <dbReference type="PROSITE" id="PS50106"/>
    </source>
</evidence>
<reference evidence="9" key="1">
    <citation type="submission" date="2016-09" db="EMBL/GenBank/DDBJ databases">
        <authorList>
            <person name="Wan X."/>
            <person name="Hou S."/>
        </authorList>
    </citation>
    <scope>NUCLEOTIDE SEQUENCE [LARGE SCALE GENOMIC DNA]</scope>
    <source>
        <strain evidence="9">KH87</strain>
    </source>
</reference>
<evidence type="ECO:0000256" key="6">
    <source>
        <dbReference type="SAM" id="SignalP"/>
    </source>
</evidence>
<evidence type="ECO:0000256" key="4">
    <source>
        <dbReference type="ARBA" id="ARBA00022825"/>
    </source>
</evidence>
<evidence type="ECO:0000256" key="5">
    <source>
        <dbReference type="RuleBase" id="RU004404"/>
    </source>
</evidence>
<dbReference type="InterPro" id="IPR005151">
    <property type="entry name" value="Tail-specific_protease"/>
</dbReference>
<feature type="chain" id="PRO_5009200520" evidence="6">
    <location>
        <begin position="22"/>
        <end position="674"/>
    </location>
</feature>
<dbReference type="InterPro" id="IPR020992">
    <property type="entry name" value="Tail_Prtase_C"/>
</dbReference>
<dbReference type="NCBIfam" id="TIGR00225">
    <property type="entry name" value="prc"/>
    <property type="match status" value="1"/>
</dbReference>
<dbReference type="InterPro" id="IPR001478">
    <property type="entry name" value="PDZ"/>
</dbReference>
<keyword evidence="2 5" id="KW-0645">Protease</keyword>
<dbReference type="PROSITE" id="PS50106">
    <property type="entry name" value="PDZ"/>
    <property type="match status" value="1"/>
</dbReference>
<dbReference type="SUPFAM" id="SSF52096">
    <property type="entry name" value="ClpP/crotonase"/>
    <property type="match status" value="1"/>
</dbReference>
<dbReference type="GO" id="GO:0004175">
    <property type="term" value="F:endopeptidase activity"/>
    <property type="evidence" value="ECO:0007669"/>
    <property type="project" value="TreeGrafter"/>
</dbReference>
<dbReference type="Proteomes" id="UP000242258">
    <property type="component" value="Unassembled WGS sequence"/>
</dbReference>
<sequence length="674" mass="75476">MNKLSLLAAALLSVVSINALAGATAEPFSLPVVSQDSQHATASKRITALFTRGHYKSVQLDDELSSQMFDTYLKNLDFYRNVLTKAEIDSFEQYRDQFDDGINKGNLSFAFDMFNITLAKRAERFDYALSLLEKGFDFNVDDFYVYDRKDAEWPKDVAELNEIWRERVKFDALNLKLAGKTDEEAVTILTKRYKNTKKRLAQTESEDVFQLVMNAFARSIEAHTSYLSPRNAERFQQEMNLSLEGIGAVLRADEDYTVIQSLVPGGPADLTAKLKPKDKIIGVAQDKEDFVDIIGWRLDDVVDLIKGPKGSTVRLQVVNAADIGTSKAQIVTIVRDKIRLEDRAAKAEVFTPQLSELDKKIGVINIPGFYNNLAEDVKKLLAELKQQNVDGIIVDLRGNGGGSLQEATLLTGLFIAKGPVVQIREGDGKVTETRDNDGIVYYDGALTVLVDRYSASASEIFAAAMQDYGRAVVIGEQTFGKGTVQQHRGLGRIYDMFSNPLGSVQYTIAKFYRINGGSTQHKGVIPDILLPSPIEPAEWGESTEEYALPWDSINAAQYKTINDLSPLIPQLIAKHEARIQHEPEFQYLMQDIADYKLDKDEKRISLNEKSRITERDENKAKQLARVNSRLKRFDLPAITSLDDIPEQVEKLDPFLEEAAYITADLTQASQLAKQ</sequence>
<dbReference type="Gene3D" id="3.90.226.10">
    <property type="entry name" value="2-enoyl-CoA Hydratase, Chain A, domain 1"/>
    <property type="match status" value="1"/>
</dbReference>
<dbReference type="InterPro" id="IPR036034">
    <property type="entry name" value="PDZ_sf"/>
</dbReference>
<dbReference type="InterPro" id="IPR040573">
    <property type="entry name" value="TSP_N"/>
</dbReference>